<evidence type="ECO:0000259" key="1">
    <source>
        <dbReference type="Pfam" id="PF03078"/>
    </source>
</evidence>
<proteinExistence type="predicted"/>
<dbReference type="Pfam" id="PF03078">
    <property type="entry name" value="ATHILA"/>
    <property type="match status" value="1"/>
</dbReference>
<name>A0ABD1A2Z6_CARAN</name>
<reference evidence="2 3" key="1">
    <citation type="submission" date="2024-04" db="EMBL/GenBank/DDBJ databases">
        <title>Genome assembly C_amara_ONT_v2.</title>
        <authorList>
            <person name="Yant L."/>
            <person name="Moore C."/>
            <person name="Slenker M."/>
        </authorList>
    </citation>
    <scope>NUCLEOTIDE SEQUENCE [LARGE SCALE GENOMIC DNA]</scope>
    <source>
        <tissue evidence="2">Leaf</tissue>
    </source>
</reference>
<keyword evidence="3" id="KW-1185">Reference proteome</keyword>
<protein>
    <recommendedName>
        <fullName evidence="1">Arabidopsis retrotransposon Orf1 C-terminal domain-containing protein</fullName>
    </recommendedName>
</protein>
<organism evidence="2 3">
    <name type="scientific">Cardamine amara subsp. amara</name>
    <dbReference type="NCBI Taxonomy" id="228776"/>
    <lineage>
        <taxon>Eukaryota</taxon>
        <taxon>Viridiplantae</taxon>
        <taxon>Streptophyta</taxon>
        <taxon>Embryophyta</taxon>
        <taxon>Tracheophyta</taxon>
        <taxon>Spermatophyta</taxon>
        <taxon>Magnoliopsida</taxon>
        <taxon>eudicotyledons</taxon>
        <taxon>Gunneridae</taxon>
        <taxon>Pentapetalae</taxon>
        <taxon>rosids</taxon>
        <taxon>malvids</taxon>
        <taxon>Brassicales</taxon>
        <taxon>Brassicaceae</taxon>
        <taxon>Cardamineae</taxon>
        <taxon>Cardamine</taxon>
    </lineage>
</organism>
<evidence type="ECO:0000313" key="2">
    <source>
        <dbReference type="EMBL" id="KAL1201124.1"/>
    </source>
</evidence>
<dbReference type="EMBL" id="JBANAX010000596">
    <property type="protein sequence ID" value="KAL1201124.1"/>
    <property type="molecule type" value="Genomic_DNA"/>
</dbReference>
<sequence>MFYNAWQEVEMRHTRLEDKPTMVALGIEDDVSHIANWIELGMMPYDRSPLYPDMARQFLASCRVYYADENARVAQQGVLTFMIKGMRYRITLTDLCDLYGFKRDLTQVSIDTKWDDIKTLWSHIGNGEYDSGSLKQTDVRHPAIRYVLRIIASTVLCKSDPTKARKSDLMLLLLGIRHMFPAETWRSEIPNLDLNLGAVFAHQLVSLKTKAFNKKQFEHVGSLLTPIFSYFDIILSNATRRSDNITMDLDYLKKVTWMKPNNVWVFVDEEGKSWNITLPVESLKIRRDHTRLYFTPDETLLVQGTNRKLRRGSSSSTPLLALEFIFLSC</sequence>
<evidence type="ECO:0000313" key="3">
    <source>
        <dbReference type="Proteomes" id="UP001558713"/>
    </source>
</evidence>
<dbReference type="Proteomes" id="UP001558713">
    <property type="component" value="Unassembled WGS sequence"/>
</dbReference>
<accession>A0ABD1A2Z6</accession>
<dbReference type="AlphaFoldDB" id="A0ABD1A2Z6"/>
<gene>
    <name evidence="2" type="ORF">V5N11_009742</name>
</gene>
<feature type="domain" description="Arabidopsis retrotransposon Orf1 C-terminal" evidence="1">
    <location>
        <begin position="3"/>
        <end position="301"/>
    </location>
</feature>
<dbReference type="InterPro" id="IPR004312">
    <property type="entry name" value="ATHILA_Orf1_C"/>
</dbReference>
<comment type="caution">
    <text evidence="2">The sequence shown here is derived from an EMBL/GenBank/DDBJ whole genome shotgun (WGS) entry which is preliminary data.</text>
</comment>